<proteinExistence type="predicted"/>
<accession>A0AAW9QH96</accession>
<dbReference type="EMBL" id="JBAFSM010000006">
    <property type="protein sequence ID" value="MEG3436385.1"/>
    <property type="molecule type" value="Genomic_DNA"/>
</dbReference>
<dbReference type="AlphaFoldDB" id="A0AAW9QH96"/>
<gene>
    <name evidence="1" type="ORF">V0288_04570</name>
</gene>
<organism evidence="1 2">
    <name type="scientific">Pannus brasiliensis CCIBt3594</name>
    <dbReference type="NCBI Taxonomy" id="1427578"/>
    <lineage>
        <taxon>Bacteria</taxon>
        <taxon>Bacillati</taxon>
        <taxon>Cyanobacteriota</taxon>
        <taxon>Cyanophyceae</taxon>
        <taxon>Oscillatoriophycideae</taxon>
        <taxon>Chroococcales</taxon>
        <taxon>Microcystaceae</taxon>
        <taxon>Pannus</taxon>
    </lineage>
</organism>
<dbReference type="RefSeq" id="WP_332863841.1">
    <property type="nucleotide sequence ID" value="NZ_JBAFSM010000006.1"/>
</dbReference>
<name>A0AAW9QH96_9CHRO</name>
<protein>
    <submittedName>
        <fullName evidence="1">Uncharacterized protein</fullName>
    </submittedName>
</protein>
<reference evidence="1 2" key="1">
    <citation type="submission" date="2024-01" db="EMBL/GenBank/DDBJ databases">
        <title>Genomic insights into the taxonomy and metabolism of the cyanobacterium Pannus brasiliensis CCIBt3594.</title>
        <authorList>
            <person name="Machado M."/>
            <person name="Botero N.B."/>
            <person name="Andreote A.P.D."/>
            <person name="Feitosa A.M.T."/>
            <person name="Popin R."/>
            <person name="Sivonen K."/>
            <person name="Fiore M.F."/>
        </authorList>
    </citation>
    <scope>NUCLEOTIDE SEQUENCE [LARGE SCALE GENOMIC DNA]</scope>
    <source>
        <strain evidence="1 2">CCIBt3594</strain>
    </source>
</reference>
<dbReference type="Proteomes" id="UP001328733">
    <property type="component" value="Unassembled WGS sequence"/>
</dbReference>
<evidence type="ECO:0000313" key="2">
    <source>
        <dbReference type="Proteomes" id="UP001328733"/>
    </source>
</evidence>
<keyword evidence="2" id="KW-1185">Reference proteome</keyword>
<sequence>MTRAKAKQQAKKPLTPIERLRRYNHLTAKLQTIEVALERSKALQESIIGVINDLQISIKSDDMTTITAHGIARTHLEHLLETHQARIVKEMERLAKGLD</sequence>
<comment type="caution">
    <text evidence="1">The sequence shown here is derived from an EMBL/GenBank/DDBJ whole genome shotgun (WGS) entry which is preliminary data.</text>
</comment>
<evidence type="ECO:0000313" key="1">
    <source>
        <dbReference type="EMBL" id="MEG3436385.1"/>
    </source>
</evidence>